<keyword evidence="10" id="KW-1185">Reference proteome</keyword>
<dbReference type="GO" id="GO:0030001">
    <property type="term" value="P:metal ion transport"/>
    <property type="evidence" value="ECO:0007669"/>
    <property type="project" value="UniProtKB-ARBA"/>
</dbReference>
<keyword evidence="6" id="KW-0406">Ion transport</keyword>
<comment type="subcellular location">
    <subcellularLocation>
        <location evidence="1">Cell membrane</location>
        <topology evidence="1">Multi-pass membrane protein</topology>
    </subcellularLocation>
</comment>
<evidence type="ECO:0000256" key="5">
    <source>
        <dbReference type="ARBA" id="ARBA00022989"/>
    </source>
</evidence>
<reference evidence="10" key="1">
    <citation type="submission" date="2016-10" db="EMBL/GenBank/DDBJ databases">
        <authorList>
            <person name="Varghese N."/>
            <person name="Submissions S."/>
        </authorList>
    </citation>
    <scope>NUCLEOTIDE SEQUENCE [LARGE SCALE GENOMIC DNA]</scope>
    <source>
        <strain evidence="10">CGMCC 1.12402</strain>
    </source>
</reference>
<name>A0A1I0R7L6_9BACT</name>
<feature type="transmembrane region" description="Helical" evidence="8">
    <location>
        <begin position="91"/>
        <end position="108"/>
    </location>
</feature>
<dbReference type="GeneID" id="99987872"/>
<feature type="transmembrane region" description="Helical" evidence="8">
    <location>
        <begin position="150"/>
        <end position="169"/>
    </location>
</feature>
<keyword evidence="2" id="KW-0813">Transport</keyword>
<feature type="transmembrane region" description="Helical" evidence="8">
    <location>
        <begin position="439"/>
        <end position="457"/>
    </location>
</feature>
<feature type="transmembrane region" description="Helical" evidence="8">
    <location>
        <begin position="331"/>
        <end position="354"/>
    </location>
</feature>
<dbReference type="InterPro" id="IPR003445">
    <property type="entry name" value="Cat_transpt"/>
</dbReference>
<evidence type="ECO:0000256" key="6">
    <source>
        <dbReference type="ARBA" id="ARBA00023065"/>
    </source>
</evidence>
<evidence type="ECO:0000256" key="8">
    <source>
        <dbReference type="SAM" id="Phobius"/>
    </source>
</evidence>
<dbReference type="PANTHER" id="PTHR32024:SF1">
    <property type="entry name" value="KTR SYSTEM POTASSIUM UPTAKE PROTEIN B"/>
    <property type="match status" value="1"/>
</dbReference>
<evidence type="ECO:0000313" key="9">
    <source>
        <dbReference type="EMBL" id="SEW36573.1"/>
    </source>
</evidence>
<keyword evidence="7 8" id="KW-0472">Membrane</keyword>
<proteinExistence type="predicted"/>
<feature type="transmembrane region" description="Helical" evidence="8">
    <location>
        <begin position="560"/>
        <end position="581"/>
    </location>
</feature>
<evidence type="ECO:0000256" key="1">
    <source>
        <dbReference type="ARBA" id="ARBA00004651"/>
    </source>
</evidence>
<dbReference type="Proteomes" id="UP000199437">
    <property type="component" value="Unassembled WGS sequence"/>
</dbReference>
<dbReference type="GO" id="GO:0008324">
    <property type="term" value="F:monoatomic cation transmembrane transporter activity"/>
    <property type="evidence" value="ECO:0007669"/>
    <property type="project" value="InterPro"/>
</dbReference>
<feature type="transmembrane region" description="Helical" evidence="8">
    <location>
        <begin position="175"/>
        <end position="197"/>
    </location>
</feature>
<keyword evidence="4 8" id="KW-0812">Transmembrane</keyword>
<dbReference type="Pfam" id="PF02386">
    <property type="entry name" value="TrkH"/>
    <property type="match status" value="1"/>
</dbReference>
<dbReference type="RefSeq" id="WP_090259714.1">
    <property type="nucleotide sequence ID" value="NZ_FOIR01000003.1"/>
</dbReference>
<feature type="transmembrane region" description="Helical" evidence="8">
    <location>
        <begin position="30"/>
        <end position="48"/>
    </location>
</feature>
<accession>A0A1I0R7L6</accession>
<dbReference type="OrthoDB" id="9810952at2"/>
<evidence type="ECO:0000256" key="2">
    <source>
        <dbReference type="ARBA" id="ARBA00022448"/>
    </source>
</evidence>
<protein>
    <submittedName>
        <fullName evidence="9">Potassium uptake protein, TrkH family</fullName>
    </submittedName>
</protein>
<sequence>MQLKKIIGQIKLQYNNPELRKSLPKAISKIPFWISLISIFTIIYDFGFDQSNQSQHILNEVYKVALYTGIASMVLRYSLKKQRPKVKAWPYDLLLLAITSLVLFNLTGHWDVDFFQHWNVIYSTLFLLFIREFSTLQIDINRRFLNPAQLFVLSFSVIIISGALLLMLPRATHEGISFMNALFTATSAVCVTGLAVVDTGQYFTVFGQTIIIVLIQIGGLGIMTFTSYFSYFFRGGASYENQLQLQEMTNTERIADVFSTLKKIIILTFLIEALGAIFIYFSLDKALFESGTDRTFFAIFHSISAFCNAGFSTLSNSLYQVGFRFNYPLHLIVSGLFIIGGLGFPIIFNSYNYFKHILKNRIFAFNKERRKIHVPWVVNINTRIVLITTIILLVSATGMFLLFEYDNTLGEHNFFGKVVTAFFGAATPRTAGFNSIDTAAMAFPTIMLVMLLMWIGASPGSTGGGIKTSTIAVATLNYLSVARGKDRIEVFNREVGQYSVRRAFAIISLSLVVIGAAIFLISYFEDEMTLMSIAFECFSAYSTSGLSLGITADLSAASKLVIIGTMFIGRVSMLTILIAILKRVNHLAYRYPTEEISIN</sequence>
<feature type="transmembrane region" description="Helical" evidence="8">
    <location>
        <begin position="114"/>
        <end position="130"/>
    </location>
</feature>
<organism evidence="9 10">
    <name type="scientific">Roseivirga pacifica</name>
    <dbReference type="NCBI Taxonomy" id="1267423"/>
    <lineage>
        <taxon>Bacteria</taxon>
        <taxon>Pseudomonadati</taxon>
        <taxon>Bacteroidota</taxon>
        <taxon>Cytophagia</taxon>
        <taxon>Cytophagales</taxon>
        <taxon>Roseivirgaceae</taxon>
        <taxon>Roseivirga</taxon>
    </lineage>
</organism>
<dbReference type="PANTHER" id="PTHR32024">
    <property type="entry name" value="TRK SYSTEM POTASSIUM UPTAKE PROTEIN TRKG-RELATED"/>
    <property type="match status" value="1"/>
</dbReference>
<gene>
    <name evidence="9" type="ORF">SAMN05216290_3194</name>
</gene>
<dbReference type="EMBL" id="FOIR01000003">
    <property type="protein sequence ID" value="SEW36573.1"/>
    <property type="molecule type" value="Genomic_DNA"/>
</dbReference>
<evidence type="ECO:0000313" key="10">
    <source>
        <dbReference type="Proteomes" id="UP000199437"/>
    </source>
</evidence>
<dbReference type="STRING" id="1267423.SAMN05216290_3194"/>
<keyword evidence="5 8" id="KW-1133">Transmembrane helix</keyword>
<feature type="transmembrane region" description="Helical" evidence="8">
    <location>
        <begin position="264"/>
        <end position="283"/>
    </location>
</feature>
<dbReference type="GO" id="GO:0005886">
    <property type="term" value="C:plasma membrane"/>
    <property type="evidence" value="ECO:0007669"/>
    <property type="project" value="UniProtKB-SubCell"/>
</dbReference>
<dbReference type="AlphaFoldDB" id="A0A1I0R7L6"/>
<feature type="transmembrane region" description="Helical" evidence="8">
    <location>
        <begin position="414"/>
        <end position="432"/>
    </location>
</feature>
<evidence type="ECO:0000256" key="7">
    <source>
        <dbReference type="ARBA" id="ARBA00023136"/>
    </source>
</evidence>
<feature type="transmembrane region" description="Helical" evidence="8">
    <location>
        <begin position="295"/>
        <end position="319"/>
    </location>
</feature>
<feature type="transmembrane region" description="Helical" evidence="8">
    <location>
        <begin position="60"/>
        <end position="79"/>
    </location>
</feature>
<evidence type="ECO:0000256" key="4">
    <source>
        <dbReference type="ARBA" id="ARBA00022692"/>
    </source>
</evidence>
<feature type="transmembrane region" description="Helical" evidence="8">
    <location>
        <begin position="463"/>
        <end position="482"/>
    </location>
</feature>
<feature type="transmembrane region" description="Helical" evidence="8">
    <location>
        <begin position="503"/>
        <end position="524"/>
    </location>
</feature>
<keyword evidence="3" id="KW-1003">Cell membrane</keyword>
<evidence type="ECO:0000256" key="3">
    <source>
        <dbReference type="ARBA" id="ARBA00022475"/>
    </source>
</evidence>
<feature type="transmembrane region" description="Helical" evidence="8">
    <location>
        <begin position="209"/>
        <end position="233"/>
    </location>
</feature>
<feature type="transmembrane region" description="Helical" evidence="8">
    <location>
        <begin position="374"/>
        <end position="402"/>
    </location>
</feature>